<dbReference type="RefSeq" id="XP_036625583.1">
    <property type="nucleotide sequence ID" value="XM_036772391.1"/>
</dbReference>
<dbReference type="GeneID" id="59372597"/>
<dbReference type="OrthoDB" id="3133596at2759"/>
<gene>
    <name evidence="2" type="ORF">PC9H_002779</name>
</gene>
<reference evidence="2" key="1">
    <citation type="submission" date="2019-07" db="EMBL/GenBank/DDBJ databases">
        <authorList>
            <person name="Palmer J.M."/>
        </authorList>
    </citation>
    <scope>NUCLEOTIDE SEQUENCE</scope>
    <source>
        <strain evidence="2">PC9</strain>
    </source>
</reference>
<evidence type="ECO:0008006" key="4">
    <source>
        <dbReference type="Google" id="ProtNLM"/>
    </source>
</evidence>
<dbReference type="VEuPathDB" id="FungiDB:PC9H_002779"/>
<dbReference type="AlphaFoldDB" id="A0A8H6ZGH0"/>
<dbReference type="Proteomes" id="UP000623687">
    <property type="component" value="Unassembled WGS sequence"/>
</dbReference>
<protein>
    <recommendedName>
        <fullName evidence="4">HNH nuclease domain-containing protein</fullName>
    </recommendedName>
</protein>
<evidence type="ECO:0000256" key="1">
    <source>
        <dbReference type="SAM" id="MobiDB-lite"/>
    </source>
</evidence>
<comment type="caution">
    <text evidence="2">The sequence shown here is derived from an EMBL/GenBank/DDBJ whole genome shotgun (WGS) entry which is preliminary data.</text>
</comment>
<proteinExistence type="predicted"/>
<keyword evidence="3" id="KW-1185">Reference proteome</keyword>
<evidence type="ECO:0000313" key="2">
    <source>
        <dbReference type="EMBL" id="KAF7416035.1"/>
    </source>
</evidence>
<evidence type="ECO:0000313" key="3">
    <source>
        <dbReference type="Proteomes" id="UP000623687"/>
    </source>
</evidence>
<organism evidence="2 3">
    <name type="scientific">Pleurotus ostreatus</name>
    <name type="common">Oyster mushroom</name>
    <name type="synonym">White-rot fungus</name>
    <dbReference type="NCBI Taxonomy" id="5322"/>
    <lineage>
        <taxon>Eukaryota</taxon>
        <taxon>Fungi</taxon>
        <taxon>Dikarya</taxon>
        <taxon>Basidiomycota</taxon>
        <taxon>Agaricomycotina</taxon>
        <taxon>Agaricomycetes</taxon>
        <taxon>Agaricomycetidae</taxon>
        <taxon>Agaricales</taxon>
        <taxon>Pleurotineae</taxon>
        <taxon>Pleurotaceae</taxon>
        <taxon>Pleurotus</taxon>
    </lineage>
</organism>
<accession>A0A8H6ZGH0</accession>
<dbReference type="EMBL" id="JACETU010000014">
    <property type="protein sequence ID" value="KAF7416035.1"/>
    <property type="molecule type" value="Genomic_DNA"/>
</dbReference>
<name>A0A8H6ZGH0_PLEOS</name>
<sequence>MLSRRYIHDDKPSEDAKKLVGRVDPNSQRCLIENRQDLAVEHCYLLPTYLLRNERIVEMSSLEWFWGMKHGSLNLDTRYNVFPISSSLLRLYEENKWGLLPSDDIVHHYARGLSLGFASRPKGDTVQNGVFTYRFLPLSKAIESMGILHQHDHPTPHPPTPSSFITSVHPFSELQNLESHLHPKFAIAALGYKLGLVDQNRRKELLLHWPILWTLMSVHRAWMVSVPVVACDHESFASLSESRSTSDSGYGGGISEGTIPIRPRPRVSAKRERSASLDELSMSSQKRARLSAHALLCHDRRSDRSGWTRKRISDWAASSAYQCMCDTFGIEDRFDPPILVSTIHEPAKDPRIPPWVPSRGTKIRVDSVDPNQGRCLIENCLKFREVEYCHVIPRSFTKFTDNMTNLEWYWGLRHSTLDLDTRRNILLAGSSLHGLHDNHRWGLLPPDDIINKYANNIDEEEHYQRGSVEVPDGVFSYRLIPLHPGMETIGIHRQLGHEPDNLTFTTHVFPFDQLPPLQCHIHPKFAIYEFGSKLVGLAAEMRAELFERWPILDKIALIYRAWDAPPTEDISKWLMDIPDSKGDSSDDDEYPPQV</sequence>
<feature type="region of interest" description="Disordered" evidence="1">
    <location>
        <begin position="241"/>
        <end position="284"/>
    </location>
</feature>